<name>A0ABS3CNE5_9ALTE</name>
<keyword evidence="3 4" id="KW-0732">Signal</keyword>
<accession>A0ABS3CNE5</accession>
<proteinExistence type="predicted"/>
<organism evidence="5 6">
    <name type="scientific">Bowmanella yangjiangensis</name>
    <dbReference type="NCBI Taxonomy" id="2811230"/>
    <lineage>
        <taxon>Bacteria</taxon>
        <taxon>Pseudomonadati</taxon>
        <taxon>Pseudomonadota</taxon>
        <taxon>Gammaproteobacteria</taxon>
        <taxon>Alteromonadales</taxon>
        <taxon>Alteromonadaceae</taxon>
        <taxon>Bowmanella</taxon>
    </lineage>
</organism>
<reference evidence="5 6" key="1">
    <citation type="submission" date="2021-03" db="EMBL/GenBank/DDBJ databases">
        <title>novel species isolated from a fishpond in China.</title>
        <authorList>
            <person name="Lu H."/>
            <person name="Cai Z."/>
        </authorList>
    </citation>
    <scope>NUCLEOTIDE SEQUENCE [LARGE SCALE GENOMIC DNA]</scope>
    <source>
        <strain evidence="5 6">Y57</strain>
    </source>
</reference>
<evidence type="ECO:0000256" key="3">
    <source>
        <dbReference type="ARBA" id="ARBA00022729"/>
    </source>
</evidence>
<gene>
    <name evidence="5" type="ORF">J0A65_02115</name>
</gene>
<keyword evidence="6" id="KW-1185">Reference proteome</keyword>
<dbReference type="RefSeq" id="WP_206592453.1">
    <property type="nucleotide sequence ID" value="NZ_JAHDJU010000001.1"/>
</dbReference>
<dbReference type="Pfam" id="PF10627">
    <property type="entry name" value="CsgE"/>
    <property type="match status" value="1"/>
</dbReference>
<evidence type="ECO:0000313" key="6">
    <source>
        <dbReference type="Proteomes" id="UP000663992"/>
    </source>
</evidence>
<comment type="function">
    <text evidence="1">May be involved in the biogenesis of curli organelles.</text>
</comment>
<sequence length="127" mass="14571">MFLPRCLLLLALCSLPRPSFAEVELGGLMLDNTFSRFGREFYQQFSRLWQDVPQTQSFNVVVKEQVVPRAGTRLTVQLNNQVIYITYMGRRQSPMEDKVEEAMLALLQAMANARFDSSSQDMADNGW</sequence>
<evidence type="ECO:0000256" key="4">
    <source>
        <dbReference type="SAM" id="SignalP"/>
    </source>
</evidence>
<feature type="signal peptide" evidence="4">
    <location>
        <begin position="1"/>
        <end position="21"/>
    </location>
</feature>
<dbReference type="EMBL" id="JAFKCS010000001">
    <property type="protein sequence ID" value="MBN7818638.1"/>
    <property type="molecule type" value="Genomic_DNA"/>
</dbReference>
<dbReference type="Proteomes" id="UP000663992">
    <property type="component" value="Unassembled WGS sequence"/>
</dbReference>
<protein>
    <recommendedName>
        <fullName evidence="2">Curli production assembly/transport component CsgE</fullName>
    </recommendedName>
</protein>
<evidence type="ECO:0000256" key="1">
    <source>
        <dbReference type="ARBA" id="ARBA00003989"/>
    </source>
</evidence>
<dbReference type="InterPro" id="IPR018900">
    <property type="entry name" value="Curli_CsgE"/>
</dbReference>
<feature type="chain" id="PRO_5046936475" description="Curli production assembly/transport component CsgE" evidence="4">
    <location>
        <begin position="22"/>
        <end position="127"/>
    </location>
</feature>
<comment type="caution">
    <text evidence="5">The sequence shown here is derived from an EMBL/GenBank/DDBJ whole genome shotgun (WGS) entry which is preliminary data.</text>
</comment>
<evidence type="ECO:0000256" key="2">
    <source>
        <dbReference type="ARBA" id="ARBA00014024"/>
    </source>
</evidence>
<evidence type="ECO:0000313" key="5">
    <source>
        <dbReference type="EMBL" id="MBN7818638.1"/>
    </source>
</evidence>